<dbReference type="Gene3D" id="3.30.540.10">
    <property type="entry name" value="Fructose-1,6-Bisphosphatase, subunit A, domain 1"/>
    <property type="match status" value="1"/>
</dbReference>
<keyword evidence="4" id="KW-0997">Cell inner membrane</keyword>
<comment type="similarity">
    <text evidence="4">Belongs to the inositol monophosphatase superfamily. CysQ family.</text>
</comment>
<organism evidence="5 6">
    <name type="scientific">Bisgaard Taxon 45</name>
    <dbReference type="NCBI Taxonomy" id="304289"/>
    <lineage>
        <taxon>Bacteria</taxon>
        <taxon>Pseudomonadati</taxon>
        <taxon>Pseudomonadota</taxon>
        <taxon>Gammaproteobacteria</taxon>
        <taxon>Pasteurellales</taxon>
        <taxon>Pasteurellaceae</taxon>
    </lineage>
</organism>
<dbReference type="PANTHER" id="PTHR43028">
    <property type="entry name" value="3'(2'),5'-BISPHOSPHATE NUCLEOTIDASE 1"/>
    <property type="match status" value="1"/>
</dbReference>
<proteinExistence type="inferred from homology"/>
<keyword evidence="6" id="KW-1185">Reference proteome</keyword>
<evidence type="ECO:0000256" key="2">
    <source>
        <dbReference type="ARBA" id="ARBA00022723"/>
    </source>
</evidence>
<sequence length="275" mass="31139">MLALSPLLLEHTLEIADQAGNFLVDFYTPSVQHDLTIQTKQDNTPVTSADLFLSQFLIEQLTALTPDVPILSEESCKIPLQDREHWAEYWLIDPLDGTQQFINRTDQFSILITLVQHNKPVLSITHAPILKTTYYAMQGFGAYKKQHNKIEKLNNQAQPQQRRIKIAVGVGGIAQKIQPLLNPNYQYEFLVYGSSGLKSGLVAEGICDCYVRIGKTGEWDTGAAEILLHEMGGSVFDFAFQPLTYNQRESFINPNFVMVANAEFDWQNIFQFNSH</sequence>
<dbReference type="InterPro" id="IPR000760">
    <property type="entry name" value="Inositol_monophosphatase-like"/>
</dbReference>
<feature type="binding site" evidence="4">
    <location>
        <position position="93"/>
    </location>
    <ligand>
        <name>Mg(2+)</name>
        <dbReference type="ChEBI" id="CHEBI:18420"/>
        <label>2</label>
    </ligand>
</feature>
<keyword evidence="4" id="KW-0472">Membrane</keyword>
<reference evidence="5 6" key="1">
    <citation type="submission" date="2022-12" db="EMBL/GenBank/DDBJ databases">
        <title>Genome sequence of Pasteurellaceae Bisgaard Taxon 45.</title>
        <authorList>
            <person name="Foggin C."/>
            <person name="Rosen L.E."/>
            <person name="Henton M."/>
            <person name="Buys A."/>
            <person name="Floyd T."/>
            <person name="Turner A.D."/>
            <person name="Tarbin J."/>
            <person name="Lloyd A.S."/>
            <person name="Chaitezvi C."/>
            <person name="Ellis R.J."/>
            <person name="Roberts H.C."/>
            <person name="Dastjerdi A."/>
            <person name="Nunez A."/>
            <person name="Van Vliet A.H."/>
            <person name="Steinbach F."/>
        </authorList>
    </citation>
    <scope>NUCLEOTIDE SEQUENCE [LARGE SCALE GENOMIC DNA]</scope>
    <source>
        <strain evidence="5 6">VF20HR</strain>
    </source>
</reference>
<evidence type="ECO:0000256" key="3">
    <source>
        <dbReference type="ARBA" id="ARBA00022842"/>
    </source>
</evidence>
<dbReference type="Gene3D" id="3.40.190.80">
    <property type="match status" value="1"/>
</dbReference>
<feature type="binding site" evidence="4">
    <location>
        <position position="96"/>
    </location>
    <ligand>
        <name>Mg(2+)</name>
        <dbReference type="ChEBI" id="CHEBI:18420"/>
        <label>2</label>
    </ligand>
</feature>
<comment type="subcellular location">
    <subcellularLocation>
        <location evidence="4">Cell inner membrane</location>
        <topology evidence="4">Peripheral membrane protein</topology>
        <orientation evidence="4">Cytoplasmic side</orientation>
    </subcellularLocation>
</comment>
<comment type="caution">
    <text evidence="5">The sequence shown here is derived from an EMBL/GenBank/DDBJ whole genome shotgun (WGS) entry which is preliminary data.</text>
</comment>
<accession>A0ABT9KDL9</accession>
<feature type="binding site" evidence="4">
    <location>
        <begin position="95"/>
        <end position="98"/>
    </location>
    <ligand>
        <name>substrate</name>
    </ligand>
</feature>
<comment type="catalytic activity">
    <reaction evidence="1 4">
        <text>adenosine 3',5'-bisphosphate + H2O = AMP + phosphate</text>
        <dbReference type="Rhea" id="RHEA:10040"/>
        <dbReference type="ChEBI" id="CHEBI:15377"/>
        <dbReference type="ChEBI" id="CHEBI:43474"/>
        <dbReference type="ChEBI" id="CHEBI:58343"/>
        <dbReference type="ChEBI" id="CHEBI:456215"/>
        <dbReference type="EC" id="3.1.3.7"/>
    </reaction>
</comment>
<dbReference type="GO" id="GO:0008441">
    <property type="term" value="F:3'(2'),5'-bisphosphate nucleotidase activity"/>
    <property type="evidence" value="ECO:0007669"/>
    <property type="project" value="UniProtKB-EC"/>
</dbReference>
<dbReference type="Pfam" id="PF00459">
    <property type="entry name" value="Inositol_P"/>
    <property type="match status" value="1"/>
</dbReference>
<dbReference type="EC" id="3.1.3.7" evidence="4"/>
<dbReference type="PRINTS" id="PR00377">
    <property type="entry name" value="IMPHPHTASES"/>
</dbReference>
<protein>
    <recommendedName>
        <fullName evidence="4">3'(2'),5'-bisphosphate nucleotidase CysQ</fullName>
        <ecNumber evidence="4">3.1.3.7</ecNumber>
    </recommendedName>
    <alternativeName>
        <fullName evidence="4">3'(2'),5-bisphosphonucleoside 3'(2')-phosphohydrolase</fullName>
    </alternativeName>
    <alternativeName>
        <fullName evidence="4">3'-phosphoadenosine 5'-phosphate phosphatase</fullName>
        <shortName evidence="4">PAP phosphatase</shortName>
    </alternativeName>
</protein>
<dbReference type="NCBIfam" id="TIGR01331">
    <property type="entry name" value="bisphos_cysQ"/>
    <property type="match status" value="1"/>
</dbReference>
<dbReference type="EMBL" id="JAQAHH010000005">
    <property type="protein sequence ID" value="MDP9500154.1"/>
    <property type="molecule type" value="Genomic_DNA"/>
</dbReference>
<dbReference type="CDD" id="cd01638">
    <property type="entry name" value="CysQ"/>
    <property type="match status" value="1"/>
</dbReference>
<dbReference type="InterPro" id="IPR006240">
    <property type="entry name" value="CysQ"/>
</dbReference>
<dbReference type="PROSITE" id="PS00629">
    <property type="entry name" value="IMP_1"/>
    <property type="match status" value="1"/>
</dbReference>
<keyword evidence="4 5" id="KW-0378">Hydrolase</keyword>
<gene>
    <name evidence="4 5" type="primary">cysQ</name>
    <name evidence="5" type="ORF">O7M46_04210</name>
</gene>
<dbReference type="PANTHER" id="PTHR43028:SF7">
    <property type="entry name" value="3'(2'),5'-BISPHOSPHATE NUCLEOTIDASE CYSQ"/>
    <property type="match status" value="1"/>
</dbReference>
<evidence type="ECO:0000313" key="5">
    <source>
        <dbReference type="EMBL" id="MDP9500154.1"/>
    </source>
</evidence>
<keyword evidence="2 4" id="KW-0479">Metal-binding</keyword>
<evidence type="ECO:0000313" key="6">
    <source>
        <dbReference type="Proteomes" id="UP001224083"/>
    </source>
</evidence>
<dbReference type="SUPFAM" id="SSF56655">
    <property type="entry name" value="Carbohydrate phosphatase"/>
    <property type="match status" value="1"/>
</dbReference>
<evidence type="ECO:0000256" key="1">
    <source>
        <dbReference type="ARBA" id="ARBA00001625"/>
    </source>
</evidence>
<feature type="binding site" evidence="4">
    <location>
        <position position="93"/>
    </location>
    <ligand>
        <name>Mg(2+)</name>
        <dbReference type="ChEBI" id="CHEBI:18420"/>
        <label>1</label>
    </ligand>
</feature>
<keyword evidence="4" id="KW-1003">Cell membrane</keyword>
<feature type="binding site" evidence="4">
    <location>
        <position position="220"/>
    </location>
    <ligand>
        <name>Mg(2+)</name>
        <dbReference type="ChEBI" id="CHEBI:18420"/>
        <label>2</label>
    </ligand>
</feature>
<feature type="binding site" evidence="4">
    <location>
        <position position="73"/>
    </location>
    <ligand>
        <name>substrate</name>
    </ligand>
</feature>
<dbReference type="InterPro" id="IPR020583">
    <property type="entry name" value="Inositol_monoP_metal-BS"/>
</dbReference>
<feature type="binding site" evidence="4">
    <location>
        <position position="220"/>
    </location>
    <ligand>
        <name>substrate</name>
    </ligand>
</feature>
<feature type="binding site" evidence="4">
    <location>
        <position position="73"/>
    </location>
    <ligand>
        <name>Mg(2+)</name>
        <dbReference type="ChEBI" id="CHEBI:18420"/>
        <label>1</label>
    </ligand>
</feature>
<keyword evidence="3 4" id="KW-0460">Magnesium</keyword>
<comment type="cofactor">
    <cofactor evidence="4">
        <name>Mg(2+)</name>
        <dbReference type="ChEBI" id="CHEBI:18420"/>
    </cofactor>
</comment>
<name>A0ABT9KDL9_9PAST</name>
<dbReference type="Proteomes" id="UP001224083">
    <property type="component" value="Unassembled WGS sequence"/>
</dbReference>
<evidence type="ECO:0000256" key="4">
    <source>
        <dbReference type="HAMAP-Rule" id="MF_02095"/>
    </source>
</evidence>
<comment type="function">
    <text evidence="4">Converts adenosine-3',5'-bisphosphate (PAP) to AMP.</text>
</comment>
<dbReference type="InterPro" id="IPR050725">
    <property type="entry name" value="CysQ/Inositol_MonoPase"/>
</dbReference>
<feature type="binding site" evidence="4">
    <location>
        <position position="95"/>
    </location>
    <ligand>
        <name>Mg(2+)</name>
        <dbReference type="ChEBI" id="CHEBI:18420"/>
        <label>1</label>
    </ligand>
</feature>
<dbReference type="HAMAP" id="MF_02095">
    <property type="entry name" value="CysQ"/>
    <property type="match status" value="1"/>
</dbReference>